<feature type="transmembrane region" description="Helical" evidence="2">
    <location>
        <begin position="71"/>
        <end position="91"/>
    </location>
</feature>
<organism evidence="4 5">
    <name type="scientific">Thalassorhabdomicrobium marinisediminis</name>
    <dbReference type="NCBI Taxonomy" id="2170577"/>
    <lineage>
        <taxon>Bacteria</taxon>
        <taxon>Pseudomonadati</taxon>
        <taxon>Pseudomonadota</taxon>
        <taxon>Alphaproteobacteria</taxon>
        <taxon>Rhodobacterales</taxon>
        <taxon>Paracoccaceae</taxon>
        <taxon>Thalassorhabdomicrobium</taxon>
    </lineage>
</organism>
<dbReference type="PANTHER" id="PTHR43318">
    <property type="entry name" value="UDP-N-ACETYLGLUCOSAMINE 4,6-DEHYDRATASE"/>
    <property type="match status" value="1"/>
</dbReference>
<dbReference type="OrthoDB" id="9803111at2"/>
<dbReference type="Pfam" id="PF13727">
    <property type="entry name" value="CoA_binding_3"/>
    <property type="match status" value="1"/>
</dbReference>
<dbReference type="SUPFAM" id="SSF53335">
    <property type="entry name" value="S-adenosyl-L-methionine-dependent methyltransferases"/>
    <property type="match status" value="1"/>
</dbReference>
<feature type="transmembrane region" description="Helical" evidence="2">
    <location>
        <begin position="36"/>
        <end position="59"/>
    </location>
</feature>
<feature type="transmembrane region" description="Helical" evidence="2">
    <location>
        <begin position="136"/>
        <end position="155"/>
    </location>
</feature>
<protein>
    <submittedName>
        <fullName evidence="4">Polysaccharide biosynthesis protein</fullName>
    </submittedName>
</protein>
<dbReference type="Pfam" id="PF02719">
    <property type="entry name" value="Polysacc_synt_2"/>
    <property type="match status" value="1"/>
</dbReference>
<dbReference type="InterPro" id="IPR029063">
    <property type="entry name" value="SAM-dependent_MTases_sf"/>
</dbReference>
<evidence type="ECO:0000259" key="3">
    <source>
        <dbReference type="Pfam" id="PF02719"/>
    </source>
</evidence>
<proteinExistence type="inferred from homology"/>
<comment type="caution">
    <text evidence="4">The sequence shown here is derived from an EMBL/GenBank/DDBJ whole genome shotgun (WGS) entry which is preliminary data.</text>
</comment>
<dbReference type="SUPFAM" id="SSF51735">
    <property type="entry name" value="NAD(P)-binding Rossmann-fold domains"/>
    <property type="match status" value="1"/>
</dbReference>
<gene>
    <name evidence="4" type="ORF">DC363_16390</name>
</gene>
<keyword evidence="5" id="KW-1185">Reference proteome</keyword>
<evidence type="ECO:0000313" key="4">
    <source>
        <dbReference type="EMBL" id="PVA05207.1"/>
    </source>
</evidence>
<sequence length="661" mass="71706">MLQDEGEIQNHGRADVISLARRLEKTATSLTRPQKIWVLLAVDVLLVPVALWLTVLTAGATFNLAVTSQPVSYLALGGVMALAGGVFSSLLRLPRIKLNAYEQSGIHRTAVYATLVGIIGMIGTQILFSGQAAPSTMVIFTMILLILSVGVRLLLRSMLIKIYRRGQSRQRVLIYGAGQTGVQLATALRTDDAVVPVAFVDDNKTLQHLTVAGFPVYPPFRIKDLIEGEKIDRVVLAMPSISRPRQARLARQIEDLNCEVSMVPSFAALVGEGDLIDRIQPVNPTDYLGRAGLEADLQGLCEIYSGRTVMITGAGGSIGSELTRQILSCHPARIVLFESSEFALYQLDHELADLGVQHQRIEVIPVLGSVTDAQAVRRTIASHEVEIILHAAAYKHVPLVETNKLAGLNNNVLGTRVVAEAARAAGVNHFILISTDKAVHPTSVMGASKRLAELLVQDLASRCTKTHFGIVRFGNVLGSSGSVVPRFQEQIARGGPVTLTHREVTRYFMTLSEAARLVLMAGNFIGRTESRGDVFLLDMGPPVPIQRLARQMIEAAGYTVCDAANPDGDIEVVITGLRPGEKLHEDLAMTDHVQWPTDHPKIKRIAEGRLSELEAATALRDLSRAIEEDDDAAALNVIARWVGPVPRQTAAHKVAHRQAAE</sequence>
<dbReference type="AlphaFoldDB" id="A0A2T7FSQ7"/>
<keyword evidence="2" id="KW-1133">Transmembrane helix</keyword>
<comment type="similarity">
    <text evidence="1">Belongs to the polysaccharide synthase family.</text>
</comment>
<dbReference type="EMBL" id="QCYG01000014">
    <property type="protein sequence ID" value="PVA05207.1"/>
    <property type="molecule type" value="Genomic_DNA"/>
</dbReference>
<dbReference type="Proteomes" id="UP000244817">
    <property type="component" value="Unassembled WGS sequence"/>
</dbReference>
<name>A0A2T7FSQ7_9RHOB</name>
<dbReference type="InterPro" id="IPR036291">
    <property type="entry name" value="NAD(P)-bd_dom_sf"/>
</dbReference>
<dbReference type="InterPro" id="IPR003869">
    <property type="entry name" value="Polysac_CapD-like"/>
</dbReference>
<keyword evidence="2" id="KW-0472">Membrane</keyword>
<dbReference type="CDD" id="cd05237">
    <property type="entry name" value="UDP_invert_4-6DH_SDR_e"/>
    <property type="match status" value="1"/>
</dbReference>
<reference evidence="4 5" key="1">
    <citation type="submission" date="2018-04" db="EMBL/GenBank/DDBJ databases">
        <title>Pelagivirga bohaiensis gen. nov., sp. nov., a bacterium isolated from the Bohai Sea.</title>
        <authorList>
            <person name="Ji X."/>
        </authorList>
    </citation>
    <scope>NUCLEOTIDE SEQUENCE [LARGE SCALE GENOMIC DNA]</scope>
    <source>
        <strain evidence="4 5">BH-SD16</strain>
    </source>
</reference>
<dbReference type="PANTHER" id="PTHR43318:SF1">
    <property type="entry name" value="POLYSACCHARIDE BIOSYNTHESIS PROTEIN EPSC-RELATED"/>
    <property type="match status" value="1"/>
</dbReference>
<keyword evidence="2" id="KW-0812">Transmembrane</keyword>
<dbReference type="Gene3D" id="3.40.50.720">
    <property type="entry name" value="NAD(P)-binding Rossmann-like Domain"/>
    <property type="match status" value="2"/>
</dbReference>
<feature type="transmembrane region" description="Helical" evidence="2">
    <location>
        <begin position="111"/>
        <end position="130"/>
    </location>
</feature>
<feature type="domain" description="Polysaccharide biosynthesis protein CapD-like" evidence="3">
    <location>
        <begin position="309"/>
        <end position="605"/>
    </location>
</feature>
<evidence type="ECO:0000256" key="1">
    <source>
        <dbReference type="ARBA" id="ARBA00007430"/>
    </source>
</evidence>
<accession>A0A2T7FSQ7</accession>
<evidence type="ECO:0000313" key="5">
    <source>
        <dbReference type="Proteomes" id="UP000244817"/>
    </source>
</evidence>
<dbReference type="InterPro" id="IPR051203">
    <property type="entry name" value="Polysaccharide_Synthase-Rel"/>
</dbReference>
<evidence type="ECO:0000256" key="2">
    <source>
        <dbReference type="SAM" id="Phobius"/>
    </source>
</evidence>